<keyword evidence="3" id="KW-1185">Reference proteome</keyword>
<proteinExistence type="predicted"/>
<accession>A0A8J3QUD9</accession>
<evidence type="ECO:0000313" key="2">
    <source>
        <dbReference type="EMBL" id="GIH17655.1"/>
    </source>
</evidence>
<evidence type="ECO:0008006" key="4">
    <source>
        <dbReference type="Google" id="ProtNLM"/>
    </source>
</evidence>
<name>A0A8J3QUD9_9ACTN</name>
<dbReference type="Proteomes" id="UP000642748">
    <property type="component" value="Unassembled WGS sequence"/>
</dbReference>
<comment type="caution">
    <text evidence="2">The sequence shown here is derived from an EMBL/GenBank/DDBJ whole genome shotgun (WGS) entry which is preliminary data.</text>
</comment>
<reference evidence="2" key="1">
    <citation type="submission" date="2021-01" db="EMBL/GenBank/DDBJ databases">
        <title>Whole genome shotgun sequence of Rugosimonospora africana NBRC 104875.</title>
        <authorList>
            <person name="Komaki H."/>
            <person name="Tamura T."/>
        </authorList>
    </citation>
    <scope>NUCLEOTIDE SEQUENCE</scope>
    <source>
        <strain evidence="2">NBRC 104875</strain>
    </source>
</reference>
<dbReference type="InterPro" id="IPR036689">
    <property type="entry name" value="ESAT-6-like_sf"/>
</dbReference>
<feature type="region of interest" description="Disordered" evidence="1">
    <location>
        <begin position="85"/>
        <end position="111"/>
    </location>
</feature>
<organism evidence="2 3">
    <name type="scientific">Rugosimonospora africana</name>
    <dbReference type="NCBI Taxonomy" id="556532"/>
    <lineage>
        <taxon>Bacteria</taxon>
        <taxon>Bacillati</taxon>
        <taxon>Actinomycetota</taxon>
        <taxon>Actinomycetes</taxon>
        <taxon>Micromonosporales</taxon>
        <taxon>Micromonosporaceae</taxon>
        <taxon>Rugosimonospora</taxon>
    </lineage>
</organism>
<dbReference type="SUPFAM" id="SSF140453">
    <property type="entry name" value="EsxAB dimer-like"/>
    <property type="match status" value="1"/>
</dbReference>
<sequence length="111" mass="11640">MRFDMGSQTLPTLINRTDGSHQDLGALIRALIAAAEPLEGKFNGSGKSAFDGFKARADQISADLRSALASILGGQQGMNVSFVDGDQSMSDNAQHSQGASNFEAASFRMSA</sequence>
<dbReference type="AlphaFoldDB" id="A0A8J3QUD9"/>
<dbReference type="EMBL" id="BONZ01000056">
    <property type="protein sequence ID" value="GIH17655.1"/>
    <property type="molecule type" value="Genomic_DNA"/>
</dbReference>
<gene>
    <name evidence="2" type="ORF">Raf01_58270</name>
</gene>
<evidence type="ECO:0000256" key="1">
    <source>
        <dbReference type="SAM" id="MobiDB-lite"/>
    </source>
</evidence>
<feature type="compositionally biased region" description="Polar residues" evidence="1">
    <location>
        <begin position="87"/>
        <end position="100"/>
    </location>
</feature>
<protein>
    <recommendedName>
        <fullName evidence="4">WXG100 family type VII secretion target</fullName>
    </recommendedName>
</protein>
<dbReference type="RefSeq" id="WP_203921199.1">
    <property type="nucleotide sequence ID" value="NZ_BONZ01000056.1"/>
</dbReference>
<dbReference type="Gene3D" id="1.10.287.1060">
    <property type="entry name" value="ESAT-6-like"/>
    <property type="match status" value="1"/>
</dbReference>
<evidence type="ECO:0000313" key="3">
    <source>
        <dbReference type="Proteomes" id="UP000642748"/>
    </source>
</evidence>